<protein>
    <submittedName>
        <fullName evidence="2">Uncharacterized protein</fullName>
    </submittedName>
</protein>
<dbReference type="Proteomes" id="UP000053958">
    <property type="component" value="Unassembled WGS sequence"/>
</dbReference>
<dbReference type="RefSeq" id="XP_013323655.1">
    <property type="nucleotide sequence ID" value="XM_013468201.1"/>
</dbReference>
<feature type="compositionally biased region" description="Basic and acidic residues" evidence="1">
    <location>
        <begin position="209"/>
        <end position="220"/>
    </location>
</feature>
<feature type="compositionally biased region" description="Basic and acidic residues" evidence="1">
    <location>
        <begin position="173"/>
        <end position="200"/>
    </location>
</feature>
<feature type="compositionally biased region" description="Basic and acidic residues" evidence="1">
    <location>
        <begin position="107"/>
        <end position="116"/>
    </location>
</feature>
<feature type="compositionally biased region" description="Basic and acidic residues" evidence="1">
    <location>
        <begin position="305"/>
        <end position="328"/>
    </location>
</feature>
<reference evidence="2 3" key="1">
    <citation type="submission" date="2015-04" db="EMBL/GenBank/DDBJ databases">
        <authorList>
            <person name="Heijne W.H."/>
            <person name="Fedorova N.D."/>
            <person name="Nierman W.C."/>
            <person name="Vollebregt A.W."/>
            <person name="Zhao Z."/>
            <person name="Wu L."/>
            <person name="Kumar M."/>
            <person name="Stam H."/>
            <person name="van den Berg M.A."/>
            <person name="Pel H.J."/>
        </authorList>
    </citation>
    <scope>NUCLEOTIDE SEQUENCE [LARGE SCALE GENOMIC DNA]</scope>
    <source>
        <strain evidence="2 3">CBS 393.64</strain>
    </source>
</reference>
<evidence type="ECO:0000313" key="2">
    <source>
        <dbReference type="EMBL" id="KKA17043.1"/>
    </source>
</evidence>
<dbReference type="GeneID" id="25321280"/>
<feature type="region of interest" description="Disordered" evidence="1">
    <location>
        <begin position="72"/>
        <end position="127"/>
    </location>
</feature>
<gene>
    <name evidence="2" type="ORF">T310_9342</name>
</gene>
<name>A0A0F4YHB9_RASE3</name>
<feature type="region of interest" description="Disordered" evidence="1">
    <location>
        <begin position="255"/>
        <end position="278"/>
    </location>
</feature>
<proteinExistence type="predicted"/>
<evidence type="ECO:0000313" key="3">
    <source>
        <dbReference type="Proteomes" id="UP000053958"/>
    </source>
</evidence>
<feature type="region of interest" description="Disordered" evidence="1">
    <location>
        <begin position="168"/>
        <end position="224"/>
    </location>
</feature>
<accession>A0A0F4YHB9</accession>
<sequence>MTKNKNITYSYYLLVLAPLVRSFLCWFPQSSPSAAEYTTSAYAEPNSNTVVVSDRQFHPRPHVLWLVNNRNTILSPPGQQPHQRESEQREKRHHAKHPPGPNARLPRVNEEWDRNPQDQTEEVQHCRNLRRVPRKALGHVVDRHRHQGDLAEADEEKRQRENHIMQMGVHSHGPAERDQEEGPRQKSHRADRDEKRREGRVSALSWRDPGTREKGGHPVHEPTSGQIMLFFPIPRKGRLLEEEKDEDDYKAFHSYRPPEHDGPWSRFHNESAHSRPDLRTEERAQCIACKRLASLVQKEHVKHYPSADRRGYRSKRAPEPSGDNKDDVVITPRHASRPDTAGQGP</sequence>
<dbReference type="EMBL" id="LASV01000718">
    <property type="protein sequence ID" value="KKA17043.1"/>
    <property type="molecule type" value="Genomic_DNA"/>
</dbReference>
<comment type="caution">
    <text evidence="2">The sequence shown here is derived from an EMBL/GenBank/DDBJ whole genome shotgun (WGS) entry which is preliminary data.</text>
</comment>
<dbReference type="AlphaFoldDB" id="A0A0F4YHB9"/>
<feature type="region of interest" description="Disordered" evidence="1">
    <location>
        <begin position="297"/>
        <end position="345"/>
    </location>
</feature>
<evidence type="ECO:0000256" key="1">
    <source>
        <dbReference type="SAM" id="MobiDB-lite"/>
    </source>
</evidence>
<organism evidence="2 3">
    <name type="scientific">Rasamsonia emersonii (strain ATCC 16479 / CBS 393.64 / IMI 116815)</name>
    <dbReference type="NCBI Taxonomy" id="1408163"/>
    <lineage>
        <taxon>Eukaryota</taxon>
        <taxon>Fungi</taxon>
        <taxon>Dikarya</taxon>
        <taxon>Ascomycota</taxon>
        <taxon>Pezizomycotina</taxon>
        <taxon>Eurotiomycetes</taxon>
        <taxon>Eurotiomycetidae</taxon>
        <taxon>Eurotiales</taxon>
        <taxon>Trichocomaceae</taxon>
        <taxon>Rasamsonia</taxon>
    </lineage>
</organism>
<keyword evidence="3" id="KW-1185">Reference proteome</keyword>